<organism evidence="1 2">
    <name type="scientific">Trichonephila clavipes</name>
    <name type="common">Golden silk orbweaver</name>
    <name type="synonym">Nephila clavipes</name>
    <dbReference type="NCBI Taxonomy" id="2585209"/>
    <lineage>
        <taxon>Eukaryota</taxon>
        <taxon>Metazoa</taxon>
        <taxon>Ecdysozoa</taxon>
        <taxon>Arthropoda</taxon>
        <taxon>Chelicerata</taxon>
        <taxon>Arachnida</taxon>
        <taxon>Araneae</taxon>
        <taxon>Araneomorphae</taxon>
        <taxon>Entelegynae</taxon>
        <taxon>Araneoidea</taxon>
        <taxon>Nephilidae</taxon>
        <taxon>Trichonephila</taxon>
    </lineage>
</organism>
<dbReference type="Proteomes" id="UP000887159">
    <property type="component" value="Unassembled WGS sequence"/>
</dbReference>
<dbReference type="AlphaFoldDB" id="A0A8X6VW96"/>
<comment type="caution">
    <text evidence="1">The sequence shown here is derived from an EMBL/GenBank/DDBJ whole genome shotgun (WGS) entry which is preliminary data.</text>
</comment>
<accession>A0A8X6VW96</accession>
<dbReference type="EMBL" id="BMAU01021364">
    <property type="protein sequence ID" value="GFY23623.1"/>
    <property type="molecule type" value="Genomic_DNA"/>
</dbReference>
<protein>
    <submittedName>
        <fullName evidence="1">Uncharacterized protein</fullName>
    </submittedName>
</protein>
<evidence type="ECO:0000313" key="1">
    <source>
        <dbReference type="EMBL" id="GFY23623.1"/>
    </source>
</evidence>
<keyword evidence="2" id="KW-1185">Reference proteome</keyword>
<gene>
    <name evidence="1" type="ORF">TNCV_1039221</name>
</gene>
<sequence>MDVPAYLKEDYGYLDPKLLLQEGELHLFQAEIEYILNISYFELKMSSRHPDTMTHRKRLSPDEIVNVMQELSENESDGGEITYSNLDSYEGIRLSERGCEEL</sequence>
<proteinExistence type="predicted"/>
<evidence type="ECO:0000313" key="2">
    <source>
        <dbReference type="Proteomes" id="UP000887159"/>
    </source>
</evidence>
<name>A0A8X6VW96_TRICX</name>
<reference evidence="1" key="1">
    <citation type="submission" date="2020-08" db="EMBL/GenBank/DDBJ databases">
        <title>Multicomponent nature underlies the extraordinary mechanical properties of spider dragline silk.</title>
        <authorList>
            <person name="Kono N."/>
            <person name="Nakamura H."/>
            <person name="Mori M."/>
            <person name="Yoshida Y."/>
            <person name="Ohtoshi R."/>
            <person name="Malay A.D."/>
            <person name="Moran D.A.P."/>
            <person name="Tomita M."/>
            <person name="Numata K."/>
            <person name="Arakawa K."/>
        </authorList>
    </citation>
    <scope>NUCLEOTIDE SEQUENCE</scope>
</reference>